<comment type="caution">
    <text evidence="5">The sequence shown here is derived from an EMBL/GenBank/DDBJ whole genome shotgun (WGS) entry which is preliminary data.</text>
</comment>
<reference evidence="5" key="1">
    <citation type="journal article" date="2014" name="Int. J. Syst. Evol. Microbiol.">
        <title>Complete genome sequence of Corynebacterium casei LMG S-19264T (=DSM 44701T), isolated from a smear-ripened cheese.</title>
        <authorList>
            <consortium name="US DOE Joint Genome Institute (JGI-PGF)"/>
            <person name="Walter F."/>
            <person name="Albersmeier A."/>
            <person name="Kalinowski J."/>
            <person name="Ruckert C."/>
        </authorList>
    </citation>
    <scope>NUCLEOTIDE SEQUENCE</scope>
    <source>
        <strain evidence="5">CGMCC 1.15725</strain>
    </source>
</reference>
<evidence type="ECO:0000259" key="4">
    <source>
        <dbReference type="Pfam" id="PF10073"/>
    </source>
</evidence>
<keyword evidence="2" id="KW-0175">Coiled coil</keyword>
<dbReference type="HAMAP" id="MF_00797">
    <property type="entry name" value="UPF0335"/>
    <property type="match status" value="1"/>
</dbReference>
<feature type="region of interest" description="Disordered" evidence="3">
    <location>
        <begin position="1"/>
        <end position="21"/>
    </location>
</feature>
<dbReference type="Pfam" id="PF10073">
    <property type="entry name" value="GapR_DNA-bd"/>
    <property type="match status" value="1"/>
</dbReference>
<evidence type="ECO:0000256" key="1">
    <source>
        <dbReference type="HAMAP-Rule" id="MF_00797"/>
    </source>
</evidence>
<dbReference type="Proteomes" id="UP000646365">
    <property type="component" value="Unassembled WGS sequence"/>
</dbReference>
<protein>
    <recommendedName>
        <fullName evidence="1">UPF0335 protein GCM10011611_38490</fullName>
    </recommendedName>
</protein>
<organism evidence="5 6">
    <name type="scientific">Aliidongia dinghuensis</name>
    <dbReference type="NCBI Taxonomy" id="1867774"/>
    <lineage>
        <taxon>Bacteria</taxon>
        <taxon>Pseudomonadati</taxon>
        <taxon>Pseudomonadota</taxon>
        <taxon>Alphaproteobacteria</taxon>
        <taxon>Rhodospirillales</taxon>
        <taxon>Dongiaceae</taxon>
        <taxon>Aliidongia</taxon>
    </lineage>
</organism>
<proteinExistence type="inferred from homology"/>
<dbReference type="EMBL" id="BMJQ01000010">
    <property type="protein sequence ID" value="GGF28691.1"/>
    <property type="molecule type" value="Genomic_DNA"/>
</dbReference>
<evidence type="ECO:0000256" key="2">
    <source>
        <dbReference type="SAM" id="Coils"/>
    </source>
</evidence>
<dbReference type="NCBIfam" id="NF010247">
    <property type="entry name" value="PRK13694.1"/>
    <property type="match status" value="1"/>
</dbReference>
<accession>A0A8J2YVT0</accession>
<evidence type="ECO:0000256" key="3">
    <source>
        <dbReference type="SAM" id="MobiDB-lite"/>
    </source>
</evidence>
<dbReference type="InterPro" id="IPR046367">
    <property type="entry name" value="GapR-like_DNA-bd"/>
</dbReference>
<keyword evidence="6" id="KW-1185">Reference proteome</keyword>
<comment type="similarity">
    <text evidence="1">Belongs to the UPF0335 family.</text>
</comment>
<evidence type="ECO:0000313" key="6">
    <source>
        <dbReference type="Proteomes" id="UP000646365"/>
    </source>
</evidence>
<reference evidence="5" key="2">
    <citation type="submission" date="2020-09" db="EMBL/GenBank/DDBJ databases">
        <authorList>
            <person name="Sun Q."/>
            <person name="Zhou Y."/>
        </authorList>
    </citation>
    <scope>NUCLEOTIDE SEQUENCE</scope>
    <source>
        <strain evidence="5">CGMCC 1.15725</strain>
    </source>
</reference>
<dbReference type="InterPro" id="IPR018753">
    <property type="entry name" value="GapR-like"/>
</dbReference>
<dbReference type="RefSeq" id="WP_189048725.1">
    <property type="nucleotide sequence ID" value="NZ_BMJQ01000010.1"/>
</dbReference>
<name>A0A8J2YVT0_9PROT</name>
<sequence>MVDFDEAQTNGSQKARPADVGGIAGEQLRTIIERIERLEEEKKALAEDIKDVFAEAKGNGFDIKIIRKIISIRKRDRAELDEEETMLEVYMRALGMLPNLDEE</sequence>
<dbReference type="AlphaFoldDB" id="A0A8J2YVT0"/>
<feature type="domain" description="GapR-like DNA-binding" evidence="4">
    <location>
        <begin position="25"/>
        <end position="95"/>
    </location>
</feature>
<dbReference type="GO" id="GO:0003677">
    <property type="term" value="F:DNA binding"/>
    <property type="evidence" value="ECO:0007669"/>
    <property type="project" value="InterPro"/>
</dbReference>
<feature type="coiled-coil region" evidence="2">
    <location>
        <begin position="28"/>
        <end position="55"/>
    </location>
</feature>
<evidence type="ECO:0000313" key="5">
    <source>
        <dbReference type="EMBL" id="GGF28691.1"/>
    </source>
</evidence>
<gene>
    <name evidence="5" type="ORF">GCM10011611_38490</name>
</gene>